<dbReference type="PROSITE" id="PS50222">
    <property type="entry name" value="EF_HAND_2"/>
    <property type="match status" value="1"/>
</dbReference>
<name>A0A8J2MG24_9HEXA</name>
<proteinExistence type="predicted"/>
<evidence type="ECO:0000256" key="2">
    <source>
        <dbReference type="ARBA" id="ARBA00022737"/>
    </source>
</evidence>
<gene>
    <name evidence="5" type="ORF">AFUS01_LOCUS47237</name>
</gene>
<evidence type="ECO:0000313" key="5">
    <source>
        <dbReference type="EMBL" id="CAG7838250.1"/>
    </source>
</evidence>
<reference evidence="5" key="1">
    <citation type="submission" date="2021-06" db="EMBL/GenBank/DDBJ databases">
        <authorList>
            <person name="Hodson N. C."/>
            <person name="Mongue J. A."/>
            <person name="Jaron S. K."/>
        </authorList>
    </citation>
    <scope>NUCLEOTIDE SEQUENCE</scope>
</reference>
<keyword evidence="6" id="KW-1185">Reference proteome</keyword>
<feature type="compositionally biased region" description="Low complexity" evidence="3">
    <location>
        <begin position="197"/>
        <end position="208"/>
    </location>
</feature>
<sequence>MASKLKTALSNTVNNIMSTFGQQTEQPQPLLKDSPKIQQAPRPVSAYPTLVDAKDGTLQSKRNLMGNQGSGLGEINPGDKINQVVPGGSQQKSIPKRNPILEALKASVKEKKQQRNEMKLHNAMQEKITLMPSPEVEEDPRAKNTRSSQTIRRYSQLPRENRLSIKYRDILNNERPSSQNSTLGSIISIGKASTSATASASSASVGKTNSIRFENARRSSTRRSHKTSLKSRRAEEGVMHDMVGSRQIRHLVTKTHFNESEVKCLQRIYTAFTGYGQDAGISRVSFREIMMKQFGISGDAMLDQIYYYFDTEHEGFISSTEWIISLSTFLRGTFEEHTQFCYGMYDLKGEGAIGKGEILTLLQDCLRPVPGVEEEIADNSNVREVADMLLRKFDKDNKRYITYDNFRSVVRRDPLCLQCLGQCLPEPRDVKTFMSLIADDYNSFRSNYSLPRMPNYNYERDRFNAGVQESRIQTAFKRARSAVGLFRGILAIRENTIIQIQGTNRLLKG</sequence>
<keyword evidence="1" id="KW-0479">Metal-binding</keyword>
<comment type="caution">
    <text evidence="5">The sequence shown here is derived from an EMBL/GenBank/DDBJ whole genome shotgun (WGS) entry which is preliminary data.</text>
</comment>
<evidence type="ECO:0000256" key="3">
    <source>
        <dbReference type="SAM" id="MobiDB-lite"/>
    </source>
</evidence>
<protein>
    <recommendedName>
        <fullName evidence="4">EF-hand domain-containing protein</fullName>
    </recommendedName>
</protein>
<keyword evidence="2" id="KW-0677">Repeat</keyword>
<dbReference type="InterPro" id="IPR002048">
    <property type="entry name" value="EF_hand_dom"/>
</dbReference>
<feature type="region of interest" description="Disordered" evidence="3">
    <location>
        <begin position="197"/>
        <end position="239"/>
    </location>
</feature>
<feature type="region of interest" description="Disordered" evidence="3">
    <location>
        <begin position="130"/>
        <end position="157"/>
    </location>
</feature>
<evidence type="ECO:0000313" key="6">
    <source>
        <dbReference type="Proteomes" id="UP000708208"/>
    </source>
</evidence>
<accession>A0A8J2MG24</accession>
<evidence type="ECO:0000259" key="4">
    <source>
        <dbReference type="PROSITE" id="PS50222"/>
    </source>
</evidence>
<dbReference type="PANTHER" id="PTHR23055">
    <property type="entry name" value="CALCIUM BINDING PROTEINS"/>
    <property type="match status" value="1"/>
</dbReference>
<dbReference type="AlphaFoldDB" id="A0A8J2MG24"/>
<dbReference type="EMBL" id="CAJVCH010571681">
    <property type="protein sequence ID" value="CAG7838250.1"/>
    <property type="molecule type" value="Genomic_DNA"/>
</dbReference>
<dbReference type="GO" id="GO:0005509">
    <property type="term" value="F:calcium ion binding"/>
    <property type="evidence" value="ECO:0007669"/>
    <property type="project" value="InterPro"/>
</dbReference>
<dbReference type="PANTHER" id="PTHR23055:SF60">
    <property type="entry name" value="CALAXIN"/>
    <property type="match status" value="1"/>
</dbReference>
<organism evidence="5 6">
    <name type="scientific">Allacma fusca</name>
    <dbReference type="NCBI Taxonomy" id="39272"/>
    <lineage>
        <taxon>Eukaryota</taxon>
        <taxon>Metazoa</taxon>
        <taxon>Ecdysozoa</taxon>
        <taxon>Arthropoda</taxon>
        <taxon>Hexapoda</taxon>
        <taxon>Collembola</taxon>
        <taxon>Symphypleona</taxon>
        <taxon>Sminthuridae</taxon>
        <taxon>Allacma</taxon>
    </lineage>
</organism>
<dbReference type="InterPro" id="IPR028846">
    <property type="entry name" value="Recoverin"/>
</dbReference>
<dbReference type="Proteomes" id="UP000708208">
    <property type="component" value="Unassembled WGS sequence"/>
</dbReference>
<dbReference type="OrthoDB" id="2122982at2759"/>
<evidence type="ECO:0000256" key="1">
    <source>
        <dbReference type="ARBA" id="ARBA00022723"/>
    </source>
</evidence>
<feature type="compositionally biased region" description="Basic residues" evidence="3">
    <location>
        <begin position="219"/>
        <end position="231"/>
    </location>
</feature>
<feature type="domain" description="EF-hand" evidence="4">
    <location>
        <begin position="381"/>
        <end position="416"/>
    </location>
</feature>